<evidence type="ECO:0000313" key="2">
    <source>
        <dbReference type="Proteomes" id="UP000887013"/>
    </source>
</evidence>
<dbReference type="PANTHER" id="PTHR33327:SF3">
    <property type="entry name" value="RNA-DIRECTED DNA POLYMERASE"/>
    <property type="match status" value="1"/>
</dbReference>
<sequence length="139" mass="15376">MTTSSLEKKKLAKYTESVLSSLRGIPAMAHAGSVNSKEKPFTALRNRLCSQYADSEEQRLCDLISGMQLGDRKPSRLLLEMRSKTGNRMTEELLKSLFLQRLPTHVQQILAISNDQLEKLAEKTGGIMAVVGHTSSIDA</sequence>
<dbReference type="EMBL" id="BMAW01103208">
    <property type="protein sequence ID" value="GFT08038.1"/>
    <property type="molecule type" value="Genomic_DNA"/>
</dbReference>
<organism evidence="1 2">
    <name type="scientific">Nephila pilipes</name>
    <name type="common">Giant wood spider</name>
    <name type="synonym">Nephila maculata</name>
    <dbReference type="NCBI Taxonomy" id="299642"/>
    <lineage>
        <taxon>Eukaryota</taxon>
        <taxon>Metazoa</taxon>
        <taxon>Ecdysozoa</taxon>
        <taxon>Arthropoda</taxon>
        <taxon>Chelicerata</taxon>
        <taxon>Arachnida</taxon>
        <taxon>Araneae</taxon>
        <taxon>Araneomorphae</taxon>
        <taxon>Entelegynae</taxon>
        <taxon>Araneoidea</taxon>
        <taxon>Nephilidae</taxon>
        <taxon>Nephila</taxon>
    </lineage>
</organism>
<protein>
    <submittedName>
        <fullName evidence="1">Retrovirus-related Pol polyprotein from transposon 297</fullName>
    </submittedName>
</protein>
<gene>
    <name evidence="1" type="primary">pol_2982</name>
    <name evidence="1" type="ORF">NPIL_187381</name>
</gene>
<name>A0A8X6TH62_NEPPI</name>
<dbReference type="PANTHER" id="PTHR33327">
    <property type="entry name" value="ENDONUCLEASE"/>
    <property type="match status" value="1"/>
</dbReference>
<reference evidence="1" key="1">
    <citation type="submission" date="2020-08" db="EMBL/GenBank/DDBJ databases">
        <title>Multicomponent nature underlies the extraordinary mechanical properties of spider dragline silk.</title>
        <authorList>
            <person name="Kono N."/>
            <person name="Nakamura H."/>
            <person name="Mori M."/>
            <person name="Yoshida Y."/>
            <person name="Ohtoshi R."/>
            <person name="Malay A.D."/>
            <person name="Moran D.A.P."/>
            <person name="Tomita M."/>
            <person name="Numata K."/>
            <person name="Arakawa K."/>
        </authorList>
    </citation>
    <scope>NUCLEOTIDE SEQUENCE</scope>
</reference>
<dbReference type="OrthoDB" id="6429262at2759"/>
<accession>A0A8X6TH62</accession>
<dbReference type="AlphaFoldDB" id="A0A8X6TH62"/>
<dbReference type="Proteomes" id="UP000887013">
    <property type="component" value="Unassembled WGS sequence"/>
</dbReference>
<keyword evidence="2" id="KW-1185">Reference proteome</keyword>
<proteinExistence type="predicted"/>
<comment type="caution">
    <text evidence="1">The sequence shown here is derived from an EMBL/GenBank/DDBJ whole genome shotgun (WGS) entry which is preliminary data.</text>
</comment>
<evidence type="ECO:0000313" key="1">
    <source>
        <dbReference type="EMBL" id="GFT08038.1"/>
    </source>
</evidence>